<reference evidence="3 4" key="1">
    <citation type="submission" date="2017-07" db="EMBL/GenBank/DDBJ databases">
        <title>Genome sequencing and assembly of Paenibacillus rigui.</title>
        <authorList>
            <person name="Mayilraj S."/>
        </authorList>
    </citation>
    <scope>NUCLEOTIDE SEQUENCE [LARGE SCALE GENOMIC DNA]</scope>
    <source>
        <strain evidence="3 4">JCM 16352</strain>
    </source>
</reference>
<dbReference type="Proteomes" id="UP000215509">
    <property type="component" value="Unassembled WGS sequence"/>
</dbReference>
<dbReference type="InterPro" id="IPR053710">
    <property type="entry name" value="Arylamine_NAT_domain_sf"/>
</dbReference>
<evidence type="ECO:0000256" key="1">
    <source>
        <dbReference type="ARBA" id="ARBA00006547"/>
    </source>
</evidence>
<dbReference type="InterPro" id="IPR038765">
    <property type="entry name" value="Papain-like_cys_pep_sf"/>
</dbReference>
<accession>A0A229UIC3</accession>
<evidence type="ECO:0000313" key="4">
    <source>
        <dbReference type="Proteomes" id="UP000215509"/>
    </source>
</evidence>
<dbReference type="InterPro" id="IPR001447">
    <property type="entry name" value="Arylamine_N-AcTrfase"/>
</dbReference>
<dbReference type="Gene3D" id="3.30.2140.20">
    <property type="match status" value="1"/>
</dbReference>
<evidence type="ECO:0000313" key="3">
    <source>
        <dbReference type="EMBL" id="OXM82659.1"/>
    </source>
</evidence>
<gene>
    <name evidence="3" type="ORF">CF651_29840</name>
</gene>
<dbReference type="PRINTS" id="PR01543">
    <property type="entry name" value="ANATRNSFRASE"/>
</dbReference>
<name>A0A229UIC3_9BACL</name>
<organism evidence="3 4">
    <name type="scientific">Paenibacillus rigui</name>
    <dbReference type="NCBI Taxonomy" id="554312"/>
    <lineage>
        <taxon>Bacteria</taxon>
        <taxon>Bacillati</taxon>
        <taxon>Bacillota</taxon>
        <taxon>Bacilli</taxon>
        <taxon>Bacillales</taxon>
        <taxon>Paenibacillaceae</taxon>
        <taxon>Paenibacillus</taxon>
    </lineage>
</organism>
<dbReference type="SUPFAM" id="SSF54001">
    <property type="entry name" value="Cysteine proteinases"/>
    <property type="match status" value="1"/>
</dbReference>
<dbReference type="OrthoDB" id="2845539at2"/>
<dbReference type="PANTHER" id="PTHR11786:SF0">
    <property type="entry name" value="ARYLAMINE N-ACETYLTRANSFERASE 4-RELATED"/>
    <property type="match status" value="1"/>
</dbReference>
<dbReference type="AlphaFoldDB" id="A0A229UIC3"/>
<evidence type="ECO:0000256" key="2">
    <source>
        <dbReference type="RuleBase" id="RU003452"/>
    </source>
</evidence>
<dbReference type="Pfam" id="PF00797">
    <property type="entry name" value="Acetyltransf_2"/>
    <property type="match status" value="1"/>
</dbReference>
<dbReference type="GO" id="GO:0016407">
    <property type="term" value="F:acetyltransferase activity"/>
    <property type="evidence" value="ECO:0007669"/>
    <property type="project" value="InterPro"/>
</dbReference>
<comment type="caution">
    <text evidence="3">The sequence shown here is derived from an EMBL/GenBank/DDBJ whole genome shotgun (WGS) entry which is preliminary data.</text>
</comment>
<proteinExistence type="inferred from homology"/>
<sequence length="276" mass="32314">MMNEKSQTRYLSLLQMERRAPSLDYLRVLTKHHLHRFPFENISKIYYYASQASTGQPWLPAIDTFLDHFERHGLGGNCYILNVHFGQLLDSLGFQTELVRATGGNVHLANRVTVEGRSYYVDVGYGAPLFEPLSLEEQPRFSRCGEEVEIMKLKTNRYMIDRRANGQSLVTKYIEWCPVSLESFEEAITHSLRDEDDNPFMRKIIATLYKQEVAYSVINQKLLIRTDDRTEVHEYTEKRQWMHMMRITFGFTEEMLLQALEFVESRAGASPLFVHR</sequence>
<evidence type="ECO:0008006" key="5">
    <source>
        <dbReference type="Google" id="ProtNLM"/>
    </source>
</evidence>
<dbReference type="PANTHER" id="PTHR11786">
    <property type="entry name" value="N-HYDROXYARYLAMINE O-ACETYLTRANSFERASE"/>
    <property type="match status" value="1"/>
</dbReference>
<dbReference type="EMBL" id="NMQW01000059">
    <property type="protein sequence ID" value="OXM82659.1"/>
    <property type="molecule type" value="Genomic_DNA"/>
</dbReference>
<protein>
    <recommendedName>
        <fullName evidence="5">Arylamine N-acetyltransferase</fullName>
    </recommendedName>
</protein>
<comment type="similarity">
    <text evidence="1 2">Belongs to the arylamine N-acetyltransferase family.</text>
</comment>
<dbReference type="RefSeq" id="WP_094018516.1">
    <property type="nucleotide sequence ID" value="NZ_NMQW01000059.1"/>
</dbReference>
<keyword evidence="4" id="KW-1185">Reference proteome</keyword>